<dbReference type="RefSeq" id="WP_209511912.1">
    <property type="nucleotide sequence ID" value="NZ_JAGGKS010000005.1"/>
</dbReference>
<evidence type="ECO:0000256" key="2">
    <source>
        <dbReference type="ARBA" id="ARBA00022475"/>
    </source>
</evidence>
<dbReference type="Proteomes" id="UP001519342">
    <property type="component" value="Unassembled WGS sequence"/>
</dbReference>
<proteinExistence type="predicted"/>
<feature type="domain" description="ABC-2 type transporter transmembrane" evidence="7">
    <location>
        <begin position="19"/>
        <end position="440"/>
    </location>
</feature>
<evidence type="ECO:0000256" key="3">
    <source>
        <dbReference type="ARBA" id="ARBA00022692"/>
    </source>
</evidence>
<dbReference type="Pfam" id="PF12698">
    <property type="entry name" value="ABC2_membrane_3"/>
    <property type="match status" value="1"/>
</dbReference>
<feature type="transmembrane region" description="Helical" evidence="6">
    <location>
        <begin position="333"/>
        <end position="354"/>
    </location>
</feature>
<evidence type="ECO:0000313" key="8">
    <source>
        <dbReference type="EMBL" id="MBP1926185.1"/>
    </source>
</evidence>
<evidence type="ECO:0000256" key="6">
    <source>
        <dbReference type="SAM" id="Phobius"/>
    </source>
</evidence>
<dbReference type="InterPro" id="IPR013525">
    <property type="entry name" value="ABC2_TM"/>
</dbReference>
<reference evidence="8 9" key="1">
    <citation type="submission" date="2021-03" db="EMBL/GenBank/DDBJ databases">
        <title>Genomic Encyclopedia of Type Strains, Phase IV (KMG-IV): sequencing the most valuable type-strain genomes for metagenomic binning, comparative biology and taxonomic classification.</title>
        <authorList>
            <person name="Goeker M."/>
        </authorList>
    </citation>
    <scope>NUCLEOTIDE SEQUENCE [LARGE SCALE GENOMIC DNA]</scope>
    <source>
        <strain evidence="8 9">DSM 24004</strain>
    </source>
</reference>
<feature type="transmembrane region" description="Helical" evidence="6">
    <location>
        <begin position="421"/>
        <end position="442"/>
    </location>
</feature>
<dbReference type="PANTHER" id="PTHR30294">
    <property type="entry name" value="MEMBRANE COMPONENT OF ABC TRANSPORTER YHHJ-RELATED"/>
    <property type="match status" value="1"/>
</dbReference>
<dbReference type="Gene3D" id="3.40.1710.10">
    <property type="entry name" value="abc type-2 transporter like domain"/>
    <property type="match status" value="1"/>
</dbReference>
<comment type="subcellular location">
    <subcellularLocation>
        <location evidence="1">Cell membrane</location>
        <topology evidence="1">Multi-pass membrane protein</topology>
    </subcellularLocation>
</comment>
<keyword evidence="4 6" id="KW-1133">Transmembrane helix</keyword>
<evidence type="ECO:0000256" key="1">
    <source>
        <dbReference type="ARBA" id="ARBA00004651"/>
    </source>
</evidence>
<dbReference type="EMBL" id="JAGGKS010000005">
    <property type="protein sequence ID" value="MBP1926185.1"/>
    <property type="molecule type" value="Genomic_DNA"/>
</dbReference>
<keyword evidence="9" id="KW-1185">Reference proteome</keyword>
<evidence type="ECO:0000313" key="9">
    <source>
        <dbReference type="Proteomes" id="UP001519342"/>
    </source>
</evidence>
<sequence>MKIISIIIKDLKIILSDKKALAIMIVMPIVLTTILSMALKGSFISGEDNNIKTVNIAIVKLYDENMDSQMFKTALNNNIISQGMGDKTLKELIDSGNSINPEEMIFEDFLNSKEVSEIINYRLEKEEKAMELLNNGEVSAVLLFPDKFIYDMKINLLTPFRNNVEIKVITHPDRNIDGQIVKSVIEAYSNAMSSIIIGKNVIIESVMANNISYDSISNMEDTMEKMNKLIKDINVNIDNVVVEGKKNISSADYYAVAMMTMFILFAAGQGGRMLLEEKDNLTYQRMIVAGTSSLGILCGKLITIFLIAIFQIVTMIIFSHYALKVQWGNLNSVILISLSAAFSVAGLGTFIGAISYKAGNYKIANIFESAIIQCMALLGGSFFPIEVLPKIMQNLSFLSINGIALRSYLKVLIGSGTKDVINNIFILNIIGLLFSILAIIVLNRKEGYNAKYNKTTDIKA</sequence>
<feature type="transmembrane region" description="Helical" evidence="6">
    <location>
        <begin position="296"/>
        <end position="321"/>
    </location>
</feature>
<feature type="transmembrane region" description="Helical" evidence="6">
    <location>
        <begin position="20"/>
        <end position="39"/>
    </location>
</feature>
<feature type="transmembrane region" description="Helical" evidence="6">
    <location>
        <begin position="366"/>
        <end position="385"/>
    </location>
</feature>
<organism evidence="8 9">
    <name type="scientific">Sedimentibacter acidaminivorans</name>
    <dbReference type="NCBI Taxonomy" id="913099"/>
    <lineage>
        <taxon>Bacteria</taxon>
        <taxon>Bacillati</taxon>
        <taxon>Bacillota</taxon>
        <taxon>Tissierellia</taxon>
        <taxon>Sedimentibacter</taxon>
    </lineage>
</organism>
<keyword evidence="2" id="KW-1003">Cell membrane</keyword>
<dbReference type="PANTHER" id="PTHR30294:SF48">
    <property type="entry name" value="LINEARMYCIN RESISTANCE PERMEASE PROTEIN LNRM"/>
    <property type="match status" value="1"/>
</dbReference>
<keyword evidence="3 6" id="KW-0812">Transmembrane</keyword>
<comment type="caution">
    <text evidence="8">The sequence shown here is derived from an EMBL/GenBank/DDBJ whole genome shotgun (WGS) entry which is preliminary data.</text>
</comment>
<gene>
    <name evidence="8" type="ORF">J2Z76_002049</name>
</gene>
<evidence type="ECO:0000256" key="4">
    <source>
        <dbReference type="ARBA" id="ARBA00022989"/>
    </source>
</evidence>
<dbReference type="InterPro" id="IPR051449">
    <property type="entry name" value="ABC-2_transporter_component"/>
</dbReference>
<protein>
    <submittedName>
        <fullName evidence="8">ABC-2 type transport system permease protein</fullName>
    </submittedName>
</protein>
<name>A0ABS4GEQ9_9FIRM</name>
<keyword evidence="5 6" id="KW-0472">Membrane</keyword>
<feature type="transmembrane region" description="Helical" evidence="6">
    <location>
        <begin position="253"/>
        <end position="275"/>
    </location>
</feature>
<accession>A0ABS4GEQ9</accession>
<evidence type="ECO:0000259" key="7">
    <source>
        <dbReference type="Pfam" id="PF12698"/>
    </source>
</evidence>
<evidence type="ECO:0000256" key="5">
    <source>
        <dbReference type="ARBA" id="ARBA00023136"/>
    </source>
</evidence>